<dbReference type="AlphaFoldDB" id="A0A286BYP3"/>
<gene>
    <name evidence="11" type="ORF">SAMN06273570_3713</name>
</gene>
<evidence type="ECO:0000256" key="3">
    <source>
        <dbReference type="ARBA" id="ARBA00022695"/>
    </source>
</evidence>
<dbReference type="PROSITE" id="PS50878">
    <property type="entry name" value="RT_POL"/>
    <property type="match status" value="1"/>
</dbReference>
<dbReference type="SUPFAM" id="SSF56672">
    <property type="entry name" value="DNA/RNA polymerases"/>
    <property type="match status" value="1"/>
</dbReference>
<proteinExistence type="inferred from homology"/>
<evidence type="ECO:0000256" key="1">
    <source>
        <dbReference type="ARBA" id="ARBA00012493"/>
    </source>
</evidence>
<dbReference type="InterPro" id="IPR000477">
    <property type="entry name" value="RT_dom"/>
</dbReference>
<keyword evidence="3" id="KW-0548">Nucleotidyltransferase</keyword>
<dbReference type="PANTHER" id="PTHR34047:SF7">
    <property type="entry name" value="RNA-DIRECTED DNA POLYMERASE"/>
    <property type="match status" value="1"/>
</dbReference>
<dbReference type="PRINTS" id="PR00866">
    <property type="entry name" value="RNADNAPOLMS"/>
</dbReference>
<dbReference type="InterPro" id="IPR043128">
    <property type="entry name" value="Rev_trsase/Diguanyl_cyclase"/>
</dbReference>
<dbReference type="GO" id="GO:0051607">
    <property type="term" value="P:defense response to virus"/>
    <property type="evidence" value="ECO:0007669"/>
    <property type="project" value="UniProtKB-KW"/>
</dbReference>
<dbReference type="EC" id="2.7.7.49" evidence="1"/>
<dbReference type="RefSeq" id="WP_097097099.1">
    <property type="nucleotide sequence ID" value="NZ_OCMY01000001.1"/>
</dbReference>
<dbReference type="GO" id="GO:0046872">
    <property type="term" value="F:metal ion binding"/>
    <property type="evidence" value="ECO:0007669"/>
    <property type="project" value="UniProtKB-KW"/>
</dbReference>
<accession>A0A286BYP3</accession>
<comment type="similarity">
    <text evidence="8">Belongs to the bacterial reverse transcriptase family.</text>
</comment>
<dbReference type="EMBL" id="OCMY01000001">
    <property type="protein sequence ID" value="SOD39271.1"/>
    <property type="molecule type" value="Genomic_DNA"/>
</dbReference>
<reference evidence="12" key="1">
    <citation type="submission" date="2017-09" db="EMBL/GenBank/DDBJ databases">
        <authorList>
            <person name="Varghese N."/>
            <person name="Submissions S."/>
        </authorList>
    </citation>
    <scope>NUCLEOTIDE SEQUENCE [LARGE SCALE GENOMIC DNA]</scope>
    <source>
        <strain evidence="12">JKS000234</strain>
    </source>
</reference>
<dbReference type="OrthoDB" id="7055795at2"/>
<evidence type="ECO:0000256" key="2">
    <source>
        <dbReference type="ARBA" id="ARBA00022679"/>
    </source>
</evidence>
<name>A0A286BYP3_9GAMM</name>
<evidence type="ECO:0000313" key="12">
    <source>
        <dbReference type="Proteomes" id="UP000219271"/>
    </source>
</evidence>
<dbReference type="CDD" id="cd03487">
    <property type="entry name" value="RT_Bac_retron_II"/>
    <property type="match status" value="1"/>
</dbReference>
<keyword evidence="4" id="KW-0479">Metal-binding</keyword>
<dbReference type="GO" id="GO:0003964">
    <property type="term" value="F:RNA-directed DNA polymerase activity"/>
    <property type="evidence" value="ECO:0007669"/>
    <property type="project" value="UniProtKB-KW"/>
</dbReference>
<dbReference type="Gene3D" id="3.10.10.10">
    <property type="entry name" value="HIV Type 1 Reverse Transcriptase, subunit A, domain 1"/>
    <property type="match status" value="1"/>
</dbReference>
<dbReference type="Proteomes" id="UP000219271">
    <property type="component" value="Unassembled WGS sequence"/>
</dbReference>
<organism evidence="11 12">
    <name type="scientific">Candidatus Pantoea floridensis</name>
    <dbReference type="NCBI Taxonomy" id="1938870"/>
    <lineage>
        <taxon>Bacteria</taxon>
        <taxon>Pseudomonadati</taxon>
        <taxon>Pseudomonadota</taxon>
        <taxon>Gammaproteobacteria</taxon>
        <taxon>Enterobacterales</taxon>
        <taxon>Erwiniaceae</taxon>
        <taxon>Pantoea</taxon>
    </lineage>
</organism>
<dbReference type="InterPro" id="IPR000123">
    <property type="entry name" value="Reverse_transcriptase_msDNA"/>
</dbReference>
<keyword evidence="7" id="KW-0051">Antiviral defense</keyword>
<keyword evidence="5" id="KW-0460">Magnesium</keyword>
<keyword evidence="6 11" id="KW-0695">RNA-directed DNA polymerase</keyword>
<dbReference type="PANTHER" id="PTHR34047">
    <property type="entry name" value="NUCLEAR INTRON MATURASE 1, MITOCHONDRIAL-RELATED"/>
    <property type="match status" value="1"/>
</dbReference>
<dbReference type="NCBIfam" id="NF038233">
    <property type="entry name" value="retron_St85_RT"/>
    <property type="match status" value="1"/>
</dbReference>
<evidence type="ECO:0000256" key="8">
    <source>
        <dbReference type="ARBA" id="ARBA00034120"/>
    </source>
</evidence>
<sequence length="316" mass="36438">MSLYTLIDKEVMMRDGFTQSVIDSSEPPKKWSIPKKNGGYRSIHHPSSKNKLLQYWLLTKVFDKLPQHDASYAFVKNRSIKDNALRHAKEKNNYYVKLDIKDFFPSIEFSDFEKCFLRYRELISIPTTWDESLLFLIKETCFLKPQKNLPVGFPSSPAIANFVARELDELILGELASYEKYNPIYTRYADDLVISVAEKGLSKEIIKAVKKAIKNCTCNFSLNEQKIKICSASGGSIIATGLKICNDHHLTLHKKMKDSIRLKLSLYSKGKLNIDELNKLSGYIAFAKSIDEHFYTKLNRKFFKELSSLENVHLKE</sequence>
<protein>
    <recommendedName>
        <fullName evidence="1">RNA-directed DNA polymerase</fullName>
        <ecNumber evidence="1">2.7.7.49</ecNumber>
    </recommendedName>
</protein>
<keyword evidence="2" id="KW-0808">Transferase</keyword>
<dbReference type="GO" id="GO:0003723">
    <property type="term" value="F:RNA binding"/>
    <property type="evidence" value="ECO:0007669"/>
    <property type="project" value="InterPro"/>
</dbReference>
<dbReference type="Gene3D" id="3.30.70.270">
    <property type="match status" value="1"/>
</dbReference>
<comment type="catalytic activity">
    <reaction evidence="9">
        <text>DNA(n) + a 2'-deoxyribonucleoside 5'-triphosphate = DNA(n+1) + diphosphate</text>
        <dbReference type="Rhea" id="RHEA:22508"/>
        <dbReference type="Rhea" id="RHEA-COMP:17339"/>
        <dbReference type="Rhea" id="RHEA-COMP:17340"/>
        <dbReference type="ChEBI" id="CHEBI:33019"/>
        <dbReference type="ChEBI" id="CHEBI:61560"/>
        <dbReference type="ChEBI" id="CHEBI:173112"/>
        <dbReference type="EC" id="2.7.7.49"/>
    </reaction>
</comment>
<evidence type="ECO:0000259" key="10">
    <source>
        <dbReference type="PROSITE" id="PS50878"/>
    </source>
</evidence>
<evidence type="ECO:0000313" key="11">
    <source>
        <dbReference type="EMBL" id="SOD39271.1"/>
    </source>
</evidence>
<feature type="domain" description="Reverse transcriptase" evidence="10">
    <location>
        <begin position="14"/>
        <end position="244"/>
    </location>
</feature>
<evidence type="ECO:0000256" key="4">
    <source>
        <dbReference type="ARBA" id="ARBA00022723"/>
    </source>
</evidence>
<evidence type="ECO:0000256" key="6">
    <source>
        <dbReference type="ARBA" id="ARBA00022918"/>
    </source>
</evidence>
<dbReference type="InterPro" id="IPR043502">
    <property type="entry name" value="DNA/RNA_pol_sf"/>
</dbReference>
<dbReference type="Pfam" id="PF00078">
    <property type="entry name" value="RVT_1"/>
    <property type="match status" value="1"/>
</dbReference>
<dbReference type="InterPro" id="IPR051083">
    <property type="entry name" value="GrpII_Intron_Splice-Mob/Def"/>
</dbReference>
<evidence type="ECO:0000256" key="9">
    <source>
        <dbReference type="ARBA" id="ARBA00048173"/>
    </source>
</evidence>
<evidence type="ECO:0000256" key="5">
    <source>
        <dbReference type="ARBA" id="ARBA00022842"/>
    </source>
</evidence>
<evidence type="ECO:0000256" key="7">
    <source>
        <dbReference type="ARBA" id="ARBA00023118"/>
    </source>
</evidence>
<keyword evidence="12" id="KW-1185">Reference proteome</keyword>